<evidence type="ECO:0000256" key="18">
    <source>
        <dbReference type="ARBA" id="ARBA00073180"/>
    </source>
</evidence>
<evidence type="ECO:0000256" key="11">
    <source>
        <dbReference type="ARBA" id="ARBA00023015"/>
    </source>
</evidence>
<feature type="compositionally biased region" description="Basic and acidic residues" evidence="19">
    <location>
        <begin position="1705"/>
        <end position="1714"/>
    </location>
</feature>
<feature type="compositionally biased region" description="Low complexity" evidence="19">
    <location>
        <begin position="1552"/>
        <end position="1581"/>
    </location>
</feature>
<keyword evidence="5" id="KW-1017">Isopeptide bond</keyword>
<dbReference type="InterPro" id="IPR036420">
    <property type="entry name" value="BRCT_dom_sf"/>
</dbReference>
<evidence type="ECO:0000256" key="19">
    <source>
        <dbReference type="SAM" id="MobiDB-lite"/>
    </source>
</evidence>
<feature type="compositionally biased region" description="Low complexity" evidence="19">
    <location>
        <begin position="1734"/>
        <end position="1744"/>
    </location>
</feature>
<dbReference type="CDD" id="cd20383">
    <property type="entry name" value="Tudor_53BP1"/>
    <property type="match status" value="1"/>
</dbReference>
<feature type="compositionally biased region" description="Basic and acidic residues" evidence="19">
    <location>
        <begin position="200"/>
        <end position="258"/>
    </location>
</feature>
<dbReference type="EMBL" id="OW240914">
    <property type="protein sequence ID" value="CAH2274132.1"/>
    <property type="molecule type" value="Genomic_DNA"/>
</dbReference>
<dbReference type="PANTHER" id="PTHR15321:SF3">
    <property type="entry name" value="TP53-BINDING PROTEIN 1"/>
    <property type="match status" value="1"/>
</dbReference>
<dbReference type="PANTHER" id="PTHR15321">
    <property type="entry name" value="TUMOR SUPPRESSOR P53-BINDING PROTEIN 1"/>
    <property type="match status" value="1"/>
</dbReference>
<proteinExistence type="predicted"/>
<evidence type="ECO:0000313" key="21">
    <source>
        <dbReference type="EMBL" id="CAH2274132.1"/>
    </source>
</evidence>
<keyword evidence="13" id="KW-0010">Activator</keyword>
<dbReference type="GO" id="GO:2000042">
    <property type="term" value="P:negative regulation of double-strand break repair via homologous recombination"/>
    <property type="evidence" value="ECO:0007669"/>
    <property type="project" value="UniProtKB-ARBA"/>
</dbReference>
<dbReference type="PROSITE" id="PS50172">
    <property type="entry name" value="BRCT"/>
    <property type="match status" value="2"/>
</dbReference>
<evidence type="ECO:0000259" key="20">
    <source>
        <dbReference type="PROSITE" id="PS50172"/>
    </source>
</evidence>
<evidence type="ECO:0000256" key="7">
    <source>
        <dbReference type="ARBA" id="ARBA00022737"/>
    </source>
</evidence>
<feature type="compositionally biased region" description="Low complexity" evidence="19">
    <location>
        <begin position="1407"/>
        <end position="1422"/>
    </location>
</feature>
<evidence type="ECO:0000256" key="15">
    <source>
        <dbReference type="ARBA" id="ARBA00023204"/>
    </source>
</evidence>
<sequence>MDSLGSQLDPDFSQQDTPCLIVEDSQPGSGGTEDDLERARFGLLAQHLPTQVESPVLEFVPGCQSSRHTAGENVDISEASKENNLEFTKTLHTLAGDGPFSQVIERISCQSKIGSDLKCGDIDEHEDGAERTTQSLLAEDSGTSQLAFGALELSQSQDLEGLRTLDDSCKLLPPPTKTTVPQTTECNKDNEFLHSCPETFPKRKPTEDSQDKESKRKLEEVLTKEDSSCEPCGDKMETVVKLDTDDCPQKESSEKEPSSQDFQSEQAKCSPEPEVQDKDSSDIASTQEDMFGQPSISDSQKSPTLTKIVSTPAATLHLLHLSGQEGLTAENILESSSDLVSPFPDAIQPTPIIIPSSPTEKETAEDETMQNTEPSKDAEPEVCASEKSLDSKDHAFLVVPQASTPVCQIAPAFVPGSFVLPSQPQFSHDVFMPTPSLEESREEIAPHTVTKGVESLKPPELMAEIAELDSTMSQADTGDDCKLLLSTSEPSELMETDVGNSKKSEDDCKDTQIEILEQSFCQSRSSVDEPASGNLEDQGLTSGIPTGQVIEESSVGNEKITMDDSTTKGETEIEKNTADCTPLTNDSGRQELMDTSLQSDTSLSILDQDAPEEKSSTAVESLSDSSSVEEVPETQCEKDIEDRKSTEDEQLMREGANLNLVLSETQTQRVCHEEMESSQKEEEDTMEFELSTTSKASGQKPLCEQSQKLTCQDLEIQKMEDSEVPDLTCEVLKVKDQKKTTLDITCISLQVDTTACQELSVDSGRDHSESNQQSEHTGKDISLKSTLEEPNQNCKLDDLKTDFKENLVPEAYDCSNPVLTLKSLHQISDLPADDAAPNVKPGGENRDEENKAEEHVESLKAEKNLPQLSVTEQSDEVILVDKADVGLLQTESLRLPMPPENKECKIKAFKENLISVHPVDEVMSVNQTENQSQHILKEKETDVLKKPLKGDHQSDDIAEKNTKLNLQENKTSSMLKNEEPDLVVVEGTENPSIIVDDSCAKDMADSRQKRPPELPIEELLAPEPKKPRGNQDNEVIEAMKKSKPATITSDDVLIVSDQQKDIKDSLDPVIPKKVELPSTVKDDDVPKTLDHECPKEVADLSMDISEEAAHGTNTDFQEKTVEQSTRSLCESSNETPFHFTLPKEGDLIQPISSVTPPMIAQLKRGPRRHSTPILLGSCPDSTLATSDVSAESTMATNNVTVESAMVTTDVSEESEKINTGPASDTDGKLCLRTKLITPVNEESEEAPQFNLEKPSGTERTNGTATVAALVPSAEQSPSVFVRVCEVRREEEIKGENMPNTPIRGNVFQFPNSEKNEPVSVGETCEQSIGFQNMPEESIQELSCDQDMDVMETEASQEERDLHVQAKERNQLEEVVEPKSSKQQANEECTSPGHRDKEVQTVSDVKRTSSVVSSSTQTDMMSSLRFEKTGSDARQRNLKADANKPTEKDHEKSKQGDDTESVHSQEEEDFELNHPKPARHLQRHVRTIREVRTVVTRVITDVYYMDGAEVERKVVEEAEEPVIECQEFENDLSPSRTVASSLTSGDLADISSFSSKTSSLQRTSSGASSGLSAAQSISGSSSERARTSAWQKGKTGQLEPKEFAIPSARGAAGKLSPRKVPSQPGSPHRTGGHTGLPVSEDDADASLGNRPGAKAPLTPRGRGRRGRPPSRGAGSRETSVHAHGNPEDLTAAAVPDEELFTRINVRHPEVTDKSDSITSIMRRSDSPEIPYQTPSTKSDSLDSSSGSSFVGLRVVAKWSSNGYFYSGKITRDVGGGKYKLLFDDGYECDVLGKDILLCDPIPLDTEVTALSEDEYFSAGVVKAHKRDSGELYYCIEKEGQRKWYKRMAVILSLEQGNRLREQFGLGPYEPSTPLTKASDISLDNLVEGKRKRRSNLSAAVTPTTSSTSSTSTPTRKTSENPRSSLVPLSGKRKLISSDDEKSPSKRGRKSVLAKSSAAKGGEFMSPNESGDNAGDEMALEETHGPIPQNKTLFLGYAFLLSASTSRDKLQNRHKSQQIPSISSEEEEEYIESMPYDRRYTEEQLRAGGGYILEKFNEAQCNAAYQCLLIADQHCRTQKYFLCLASGVPCVSHVWVNDSCHANEVQNIRNYLLPAGYSLQEDKILEWHESCHPFQDLRFLVVSDQKENFLEMWSEILMVGGATTVKQHNSSETNKDVALGVFDVVVTDRSCPESILKCAQALNLPLVSQEWVIQCLINGEKLGYHTHQKYNHDYVPS</sequence>
<keyword evidence="15" id="KW-0234">DNA repair</keyword>
<keyword evidence="12" id="KW-0238">DNA-binding</keyword>
<dbReference type="GO" id="GO:0035861">
    <property type="term" value="C:site of double-strand break"/>
    <property type="evidence" value="ECO:0007669"/>
    <property type="project" value="UniProtKB-ARBA"/>
</dbReference>
<feature type="domain" description="BRCT" evidence="20">
    <location>
        <begin position="1987"/>
        <end position="2111"/>
    </location>
</feature>
<feature type="compositionally biased region" description="Polar residues" evidence="19">
    <location>
        <begin position="1122"/>
        <end position="1135"/>
    </location>
</feature>
<dbReference type="GO" id="GO:0003677">
    <property type="term" value="F:DNA binding"/>
    <property type="evidence" value="ECO:0007669"/>
    <property type="project" value="UniProtKB-KW"/>
</dbReference>
<feature type="region of interest" description="Disordered" evidence="19">
    <location>
        <begin position="1002"/>
        <end position="1031"/>
    </location>
</feature>
<dbReference type="GO" id="GO:0006303">
    <property type="term" value="P:double-strand break repair via nonhomologous end joining"/>
    <property type="evidence" value="ECO:0007669"/>
    <property type="project" value="UniProtKB-ARBA"/>
</dbReference>
<feature type="region of interest" description="Disordered" evidence="19">
    <location>
        <begin position="830"/>
        <end position="863"/>
    </location>
</feature>
<dbReference type="GO" id="GO:0000776">
    <property type="term" value="C:kinetochore"/>
    <property type="evidence" value="ECO:0007669"/>
    <property type="project" value="UniProtKB-KW"/>
</dbReference>
<feature type="region of interest" description="Disordered" evidence="19">
    <location>
        <begin position="1885"/>
        <end position="1977"/>
    </location>
</feature>
<dbReference type="Pfam" id="PF09038">
    <property type="entry name" value="53-BP1_Tudor"/>
    <property type="match status" value="1"/>
</dbReference>
<evidence type="ECO:0000256" key="10">
    <source>
        <dbReference type="ARBA" id="ARBA00022843"/>
    </source>
</evidence>
<evidence type="ECO:0000256" key="13">
    <source>
        <dbReference type="ARBA" id="ARBA00023159"/>
    </source>
</evidence>
<dbReference type="FunFam" id="2.30.30.140:FF:000021">
    <property type="entry name" value="Tumor suppressor p53-binding protein 1"/>
    <property type="match status" value="1"/>
</dbReference>
<feature type="compositionally biased region" description="Basic and acidic residues" evidence="19">
    <location>
        <begin position="843"/>
        <end position="863"/>
    </location>
</feature>
<dbReference type="GO" id="GO:0000077">
    <property type="term" value="P:DNA damage checkpoint signaling"/>
    <property type="evidence" value="ECO:0007669"/>
    <property type="project" value="TreeGrafter"/>
</dbReference>
<keyword evidence="17" id="KW-0137">Centromere</keyword>
<keyword evidence="9" id="KW-0995">Kinetochore</keyword>
<evidence type="ECO:0000256" key="3">
    <source>
        <dbReference type="ARBA" id="ARBA00022454"/>
    </source>
</evidence>
<dbReference type="Gene3D" id="3.40.50.10190">
    <property type="entry name" value="BRCT domain"/>
    <property type="match status" value="2"/>
</dbReference>
<feature type="compositionally biased region" description="Polar residues" evidence="19">
    <location>
        <begin position="578"/>
        <end position="605"/>
    </location>
</feature>
<feature type="region of interest" description="Disordered" evidence="19">
    <location>
        <begin position="520"/>
        <end position="647"/>
    </location>
</feature>
<dbReference type="InterPro" id="IPR047249">
    <property type="entry name" value="BRCT_p53bp1-like_rpt1"/>
</dbReference>
<dbReference type="GO" id="GO:0045944">
    <property type="term" value="P:positive regulation of transcription by RNA polymerase II"/>
    <property type="evidence" value="ECO:0007669"/>
    <property type="project" value="TreeGrafter"/>
</dbReference>
<dbReference type="SUPFAM" id="SSF52113">
    <property type="entry name" value="BRCT domain"/>
    <property type="match status" value="2"/>
</dbReference>
<dbReference type="FunFam" id="2.30.30.30:FF:000019">
    <property type="entry name" value="Tumor suppressor p53-binding protein 1"/>
    <property type="match status" value="1"/>
</dbReference>
<feature type="region of interest" description="Disordered" evidence="19">
    <location>
        <begin position="674"/>
        <end position="699"/>
    </location>
</feature>
<evidence type="ECO:0000256" key="16">
    <source>
        <dbReference type="ARBA" id="ARBA00023242"/>
    </source>
</evidence>
<keyword evidence="14" id="KW-0804">Transcription</keyword>
<dbReference type="SMART" id="SM00292">
    <property type="entry name" value="BRCT"/>
    <property type="match status" value="2"/>
</dbReference>
<feature type="domain" description="BRCT" evidence="20">
    <location>
        <begin position="2127"/>
        <end position="2227"/>
    </location>
</feature>
<keyword evidence="10" id="KW-0832">Ubl conjugation</keyword>
<keyword evidence="16" id="KW-0539">Nucleus</keyword>
<dbReference type="Pfam" id="PF18428">
    <property type="entry name" value="BRCT_3"/>
    <property type="match status" value="1"/>
</dbReference>
<feature type="region of interest" description="Disordered" evidence="19">
    <location>
        <begin position="1295"/>
        <end position="1322"/>
    </location>
</feature>
<evidence type="ECO:0000256" key="1">
    <source>
        <dbReference type="ARBA" id="ARBA00004123"/>
    </source>
</evidence>
<dbReference type="GO" id="GO:0045830">
    <property type="term" value="P:positive regulation of isotype switching"/>
    <property type="evidence" value="ECO:0007669"/>
    <property type="project" value="UniProtKB-ARBA"/>
</dbReference>
<feature type="region of interest" description="Disordered" evidence="19">
    <location>
        <begin position="348"/>
        <end position="380"/>
    </location>
</feature>
<feature type="region of interest" description="Disordered" evidence="19">
    <location>
        <begin position="762"/>
        <end position="786"/>
    </location>
</feature>
<dbReference type="InterPro" id="IPR047252">
    <property type="entry name" value="TP53BP1-like"/>
</dbReference>
<evidence type="ECO:0000256" key="6">
    <source>
        <dbReference type="ARBA" id="ARBA00022553"/>
    </source>
</evidence>
<evidence type="ECO:0000256" key="5">
    <source>
        <dbReference type="ARBA" id="ARBA00022499"/>
    </source>
</evidence>
<feature type="compositionally biased region" description="Low complexity" evidence="19">
    <location>
        <begin position="348"/>
        <end position="358"/>
    </location>
</feature>
<dbReference type="InterPro" id="IPR015125">
    <property type="entry name" value="53-BP1_Tudor"/>
</dbReference>
<dbReference type="GO" id="GO:0016604">
    <property type="term" value="C:nuclear body"/>
    <property type="evidence" value="ECO:0007669"/>
    <property type="project" value="UniProtKB-ARBA"/>
</dbReference>
<feature type="compositionally biased region" description="Polar residues" evidence="19">
    <location>
        <begin position="282"/>
        <end position="304"/>
    </location>
</feature>
<feature type="compositionally biased region" description="Basic and acidic residues" evidence="19">
    <location>
        <begin position="1002"/>
        <end position="1012"/>
    </location>
</feature>
<dbReference type="FunFam" id="3.40.50.10190:FF:000003">
    <property type="entry name" value="Tumor suppressor p53-binding protein 1"/>
    <property type="match status" value="1"/>
</dbReference>
<keyword evidence="22" id="KW-1185">Reference proteome</keyword>
<evidence type="ECO:0000256" key="8">
    <source>
        <dbReference type="ARBA" id="ARBA00022763"/>
    </source>
</evidence>
<feature type="region of interest" description="Disordered" evidence="19">
    <location>
        <begin position="1372"/>
        <end position="1479"/>
    </location>
</feature>
<keyword evidence="3" id="KW-0158">Chromosome</keyword>
<dbReference type="Gene3D" id="2.30.30.30">
    <property type="match status" value="1"/>
</dbReference>
<dbReference type="Gene3D" id="2.30.30.140">
    <property type="match status" value="1"/>
</dbReference>
<evidence type="ECO:0000256" key="2">
    <source>
        <dbReference type="ARBA" id="ARBA00004629"/>
    </source>
</evidence>
<keyword evidence="11" id="KW-0805">Transcription regulation</keyword>
<evidence type="ECO:0000256" key="4">
    <source>
        <dbReference type="ARBA" id="ARBA00022481"/>
    </source>
</evidence>
<evidence type="ECO:0000256" key="14">
    <source>
        <dbReference type="ARBA" id="ARBA00023163"/>
    </source>
</evidence>
<dbReference type="InterPro" id="IPR014722">
    <property type="entry name" value="Rib_uL2_dom2"/>
</dbReference>
<feature type="region of interest" description="Disordered" evidence="19">
    <location>
        <begin position="1552"/>
        <end position="1744"/>
    </location>
</feature>
<feature type="compositionally biased region" description="Basic and acidic residues" evidence="19">
    <location>
        <begin position="560"/>
        <end position="577"/>
    </location>
</feature>
<dbReference type="Proteomes" id="UP001295444">
    <property type="component" value="Chromosome 03"/>
</dbReference>
<dbReference type="FunFam" id="3.40.50.10190:FF:000005">
    <property type="entry name" value="Tumor suppressor p53-binding protein 1"/>
    <property type="match status" value="1"/>
</dbReference>
<dbReference type="GO" id="GO:0042393">
    <property type="term" value="F:histone binding"/>
    <property type="evidence" value="ECO:0007669"/>
    <property type="project" value="TreeGrafter"/>
</dbReference>
<gene>
    <name evidence="21" type="ORF">PECUL_23A061228</name>
</gene>
<keyword evidence="6" id="KW-0597">Phosphoprotein</keyword>
<name>A0AAD1RLN7_PELCU</name>
<feature type="compositionally biased region" description="Low complexity" evidence="19">
    <location>
        <begin position="1900"/>
        <end position="1913"/>
    </location>
</feature>
<keyword evidence="4" id="KW-0488">Methylation</keyword>
<feature type="region of interest" description="Disordered" evidence="19">
    <location>
        <begin position="166"/>
        <end position="304"/>
    </location>
</feature>
<dbReference type="GO" id="GO:0140005">
    <property type="term" value="F:histone H4K20me2 reader activity"/>
    <property type="evidence" value="ECO:0007669"/>
    <property type="project" value="UniProtKB-ARBA"/>
</dbReference>
<keyword evidence="7" id="KW-0677">Repeat</keyword>
<dbReference type="InterPro" id="IPR047250">
    <property type="entry name" value="BRCT_p53bp1-like_rpt2"/>
</dbReference>
<feature type="region of interest" description="Disordered" evidence="19">
    <location>
        <begin position="1107"/>
        <end position="1136"/>
    </location>
</feature>
<protein>
    <recommendedName>
        <fullName evidence="18">TP53-binding protein 1</fullName>
    </recommendedName>
</protein>
<feature type="compositionally biased region" description="Basic and acidic residues" evidence="19">
    <location>
        <begin position="1424"/>
        <end position="1464"/>
    </location>
</feature>
<feature type="region of interest" description="Disordered" evidence="19">
    <location>
        <begin position="1"/>
        <end position="35"/>
    </location>
</feature>
<dbReference type="SUPFAM" id="SSF63748">
    <property type="entry name" value="Tudor/PWWP/MBT"/>
    <property type="match status" value="2"/>
</dbReference>
<feature type="compositionally biased region" description="Polar residues" evidence="19">
    <location>
        <begin position="1"/>
        <end position="17"/>
    </location>
</feature>
<feature type="compositionally biased region" description="Low complexity" evidence="19">
    <location>
        <begin position="616"/>
        <end position="629"/>
    </location>
</feature>
<keyword evidence="8" id="KW-0227">DNA damage</keyword>
<dbReference type="CDD" id="cd17724">
    <property type="entry name" value="BRCT_p53bp1_rpt2"/>
    <property type="match status" value="1"/>
</dbReference>
<dbReference type="InterPro" id="IPR001357">
    <property type="entry name" value="BRCT_dom"/>
</dbReference>
<organism evidence="21 22">
    <name type="scientific">Pelobates cultripes</name>
    <name type="common">Western spadefoot toad</name>
    <dbReference type="NCBI Taxonomy" id="61616"/>
    <lineage>
        <taxon>Eukaryota</taxon>
        <taxon>Metazoa</taxon>
        <taxon>Chordata</taxon>
        <taxon>Craniata</taxon>
        <taxon>Vertebrata</taxon>
        <taxon>Euteleostomi</taxon>
        <taxon>Amphibia</taxon>
        <taxon>Batrachia</taxon>
        <taxon>Anura</taxon>
        <taxon>Pelobatoidea</taxon>
        <taxon>Pelobatidae</taxon>
        <taxon>Pelobates</taxon>
    </lineage>
</organism>
<evidence type="ECO:0000256" key="12">
    <source>
        <dbReference type="ARBA" id="ARBA00023125"/>
    </source>
</evidence>
<reference evidence="21" key="1">
    <citation type="submission" date="2022-03" db="EMBL/GenBank/DDBJ databases">
        <authorList>
            <person name="Alioto T."/>
            <person name="Alioto T."/>
            <person name="Gomez Garrido J."/>
        </authorList>
    </citation>
    <scope>NUCLEOTIDE SEQUENCE</scope>
</reference>
<evidence type="ECO:0000256" key="17">
    <source>
        <dbReference type="ARBA" id="ARBA00023328"/>
    </source>
</evidence>
<feature type="compositionally biased region" description="Basic and acidic residues" evidence="19">
    <location>
        <begin position="1392"/>
        <end position="1406"/>
    </location>
</feature>
<evidence type="ECO:0000256" key="9">
    <source>
        <dbReference type="ARBA" id="ARBA00022838"/>
    </source>
</evidence>
<feature type="compositionally biased region" description="Basic and acidic residues" evidence="19">
    <location>
        <begin position="635"/>
        <end position="647"/>
    </location>
</feature>
<dbReference type="CDD" id="cd17745">
    <property type="entry name" value="BRCT_p53bp1_rpt1"/>
    <property type="match status" value="1"/>
</dbReference>
<accession>A0AAD1RLN7</accession>
<comment type="subcellular location">
    <subcellularLocation>
        <location evidence="2">Chromosome</location>
        <location evidence="2">Centromere</location>
        <location evidence="2">Kinetochore</location>
    </subcellularLocation>
    <subcellularLocation>
        <location evidence="1">Nucleus</location>
    </subcellularLocation>
</comment>
<evidence type="ECO:0000313" key="22">
    <source>
        <dbReference type="Proteomes" id="UP001295444"/>
    </source>
</evidence>